<evidence type="ECO:0000256" key="7">
    <source>
        <dbReference type="ARBA" id="ARBA00023014"/>
    </source>
</evidence>
<organism evidence="10 11">
    <name type="scientific">Olsenella profusa F0195</name>
    <dbReference type="NCBI Taxonomy" id="1125712"/>
    <lineage>
        <taxon>Bacteria</taxon>
        <taxon>Bacillati</taxon>
        <taxon>Actinomycetota</taxon>
        <taxon>Coriobacteriia</taxon>
        <taxon>Coriobacteriales</taxon>
        <taxon>Atopobiaceae</taxon>
        <taxon>Olsenella</taxon>
    </lineage>
</organism>
<evidence type="ECO:0000256" key="4">
    <source>
        <dbReference type="ARBA" id="ARBA00022723"/>
    </source>
</evidence>
<dbReference type="Gene3D" id="3.40.640.10">
    <property type="entry name" value="Type I PLP-dependent aspartate aminotransferase-like (Major domain)"/>
    <property type="match status" value="1"/>
</dbReference>
<evidence type="ECO:0000256" key="5">
    <source>
        <dbReference type="ARBA" id="ARBA00022898"/>
    </source>
</evidence>
<evidence type="ECO:0000313" key="10">
    <source>
        <dbReference type="EMBL" id="ERL07912.1"/>
    </source>
</evidence>
<dbReference type="PIRSF" id="PIRSF005572">
    <property type="entry name" value="NifS"/>
    <property type="match status" value="1"/>
</dbReference>
<dbReference type="Gene3D" id="1.10.260.50">
    <property type="match status" value="1"/>
</dbReference>
<dbReference type="Pfam" id="PF00266">
    <property type="entry name" value="Aminotran_5"/>
    <property type="match status" value="1"/>
</dbReference>
<evidence type="ECO:0000313" key="11">
    <source>
        <dbReference type="Proteomes" id="UP000016638"/>
    </source>
</evidence>
<evidence type="ECO:0000256" key="8">
    <source>
        <dbReference type="ARBA" id="ARBA00050776"/>
    </source>
</evidence>
<dbReference type="AlphaFoldDB" id="U2UXT7"/>
<dbReference type="PANTHER" id="PTHR11601:SF34">
    <property type="entry name" value="CYSTEINE DESULFURASE"/>
    <property type="match status" value="1"/>
</dbReference>
<protein>
    <submittedName>
        <fullName evidence="10">Aminotransferase, class V</fullName>
    </submittedName>
</protein>
<evidence type="ECO:0000256" key="1">
    <source>
        <dbReference type="ARBA" id="ARBA00001933"/>
    </source>
</evidence>
<reference evidence="10 11" key="1">
    <citation type="submission" date="2013-08" db="EMBL/GenBank/DDBJ databases">
        <authorList>
            <person name="Durkin A.S."/>
            <person name="Haft D.R."/>
            <person name="McCorrison J."/>
            <person name="Torralba M."/>
            <person name="Gillis M."/>
            <person name="Haft D.H."/>
            <person name="Methe B."/>
            <person name="Sutton G."/>
            <person name="Nelson K.E."/>
        </authorList>
    </citation>
    <scope>NUCLEOTIDE SEQUENCE [LARGE SCALE GENOMIC DNA]</scope>
    <source>
        <strain evidence="10 11">F0195</strain>
    </source>
</reference>
<keyword evidence="11" id="KW-1185">Reference proteome</keyword>
<gene>
    <name evidence="10" type="ORF">HMPREF1316_1786</name>
</gene>
<keyword evidence="4" id="KW-0479">Metal-binding</keyword>
<dbReference type="InterPro" id="IPR000192">
    <property type="entry name" value="Aminotrans_V_dom"/>
</dbReference>
<dbReference type="GO" id="GO:0051536">
    <property type="term" value="F:iron-sulfur cluster binding"/>
    <property type="evidence" value="ECO:0007669"/>
    <property type="project" value="UniProtKB-KW"/>
</dbReference>
<dbReference type="GO" id="GO:0046872">
    <property type="term" value="F:metal ion binding"/>
    <property type="evidence" value="ECO:0007669"/>
    <property type="project" value="UniProtKB-KW"/>
</dbReference>
<evidence type="ECO:0000256" key="6">
    <source>
        <dbReference type="ARBA" id="ARBA00023004"/>
    </source>
</evidence>
<dbReference type="PANTHER" id="PTHR11601">
    <property type="entry name" value="CYSTEINE DESULFURYLASE FAMILY MEMBER"/>
    <property type="match status" value="1"/>
</dbReference>
<keyword evidence="6" id="KW-0408">Iron</keyword>
<dbReference type="EMBL" id="AWEZ01000050">
    <property type="protein sequence ID" value="ERL07912.1"/>
    <property type="molecule type" value="Genomic_DNA"/>
</dbReference>
<dbReference type="InterPro" id="IPR015424">
    <property type="entry name" value="PyrdxlP-dep_Trfase"/>
</dbReference>
<evidence type="ECO:0000256" key="2">
    <source>
        <dbReference type="ARBA" id="ARBA00006490"/>
    </source>
</evidence>
<evidence type="ECO:0000259" key="9">
    <source>
        <dbReference type="Pfam" id="PF00266"/>
    </source>
</evidence>
<dbReference type="STRING" id="1125712.HMPREF1316_1786"/>
<dbReference type="eggNOG" id="COG1104">
    <property type="taxonomic scope" value="Bacteria"/>
</dbReference>
<comment type="caution">
    <text evidence="10">The sequence shown here is derived from an EMBL/GenBank/DDBJ whole genome shotgun (WGS) entry which is preliminary data.</text>
</comment>
<feature type="domain" description="Aminotransferase class V" evidence="9">
    <location>
        <begin position="21"/>
        <end position="381"/>
    </location>
</feature>
<comment type="catalytic activity">
    <reaction evidence="8">
        <text>(sulfur carrier)-H + L-cysteine = (sulfur carrier)-SH + L-alanine</text>
        <dbReference type="Rhea" id="RHEA:43892"/>
        <dbReference type="Rhea" id="RHEA-COMP:14737"/>
        <dbReference type="Rhea" id="RHEA-COMP:14739"/>
        <dbReference type="ChEBI" id="CHEBI:29917"/>
        <dbReference type="ChEBI" id="CHEBI:35235"/>
        <dbReference type="ChEBI" id="CHEBI:57972"/>
        <dbReference type="ChEBI" id="CHEBI:64428"/>
        <dbReference type="EC" id="2.8.1.7"/>
    </reaction>
</comment>
<dbReference type="InterPro" id="IPR016454">
    <property type="entry name" value="Cysteine_dSase"/>
</dbReference>
<dbReference type="Gene3D" id="3.90.1150.10">
    <property type="entry name" value="Aspartate Aminotransferase, domain 1"/>
    <property type="match status" value="1"/>
</dbReference>
<keyword evidence="10" id="KW-0032">Aminotransferase</keyword>
<dbReference type="SUPFAM" id="SSF53383">
    <property type="entry name" value="PLP-dependent transferases"/>
    <property type="match status" value="1"/>
</dbReference>
<proteinExistence type="inferred from homology"/>
<dbReference type="InterPro" id="IPR015422">
    <property type="entry name" value="PyrdxlP-dep_Trfase_small"/>
</dbReference>
<evidence type="ECO:0000256" key="3">
    <source>
        <dbReference type="ARBA" id="ARBA00022679"/>
    </source>
</evidence>
<comment type="cofactor">
    <cofactor evidence="1">
        <name>pyridoxal 5'-phosphate</name>
        <dbReference type="ChEBI" id="CHEBI:597326"/>
    </cofactor>
</comment>
<dbReference type="PATRIC" id="fig|1125712.3.peg.1498"/>
<name>U2UXT7_9ACTN</name>
<sequence>MTSQAAGADVGAVGASVHGAYLDYAAATPMDPAVVEAMLPWLTERFWNPSAPYAHAREAKRALEEARTTLARAIGARADGLTLTAGATEANNLAVAAADGVVVTDAAEHESVLACAGARPHTLVGVDARCRVDMGAVERAITPEVGLVSVGLANGEVGTVQPIRELSQMVGRERARRLAAGERRPIWLHVDASQAAGHLSVNVGSLGADLMTLSAAKAYGPKQVGLLWSSDDVRLRPLVLGGGQEGGVRSGTENVAGVVAFARALELAEEMRGVESRRLAGLRDGLESTLMRAFPWAWVAGPRRGKGRLPGLLHISFPRLDARRLVILLERRGVSVGTGSACAASRMRVSHVLAAMGVPEEVAAGSLRITLGRPTTEAEVAYAAQCITEVVRDEAGRLGRSESGLPCGGGHR</sequence>
<keyword evidence="3 10" id="KW-0808">Transferase</keyword>
<comment type="similarity">
    <text evidence="2">Belongs to the class-V pyridoxal-phosphate-dependent aminotransferase family. NifS/IscS subfamily.</text>
</comment>
<dbReference type="GO" id="GO:0008483">
    <property type="term" value="F:transaminase activity"/>
    <property type="evidence" value="ECO:0007669"/>
    <property type="project" value="UniProtKB-KW"/>
</dbReference>
<keyword evidence="5" id="KW-0663">Pyridoxal phosphate</keyword>
<keyword evidence="7" id="KW-0411">Iron-sulfur</keyword>
<dbReference type="Proteomes" id="UP000016638">
    <property type="component" value="Unassembled WGS sequence"/>
</dbReference>
<accession>U2UXT7</accession>
<dbReference type="GO" id="GO:0031071">
    <property type="term" value="F:cysteine desulfurase activity"/>
    <property type="evidence" value="ECO:0007669"/>
    <property type="project" value="UniProtKB-EC"/>
</dbReference>
<dbReference type="RefSeq" id="WP_021726422.1">
    <property type="nucleotide sequence ID" value="NZ_AWEZ01000050.1"/>
</dbReference>
<dbReference type="InterPro" id="IPR015421">
    <property type="entry name" value="PyrdxlP-dep_Trfase_major"/>
</dbReference>